<dbReference type="Proteomes" id="UP000243524">
    <property type="component" value="Unassembled WGS sequence"/>
</dbReference>
<evidence type="ECO:0000256" key="1">
    <source>
        <dbReference type="ARBA" id="ARBA00004236"/>
    </source>
</evidence>
<feature type="signal peptide" evidence="5">
    <location>
        <begin position="1"/>
        <end position="25"/>
    </location>
</feature>
<dbReference type="EMBL" id="PJNH01000001">
    <property type="protein sequence ID" value="PKR78276.1"/>
    <property type="molecule type" value="Genomic_DNA"/>
</dbReference>
<dbReference type="GO" id="GO:0015871">
    <property type="term" value="P:choline transport"/>
    <property type="evidence" value="ECO:0007669"/>
    <property type="project" value="TreeGrafter"/>
</dbReference>
<keyword evidence="8" id="KW-1185">Reference proteome</keyword>
<dbReference type="OrthoDB" id="9787902at2"/>
<feature type="domain" description="ABC-type glycine betaine transport system substrate-binding" evidence="6">
    <location>
        <begin position="47"/>
        <end position="189"/>
    </location>
</feature>
<comment type="caution">
    <text evidence="7">The sequence shown here is derived from an EMBL/GenBank/DDBJ whole genome shotgun (WGS) entry which is preliminary data.</text>
</comment>
<dbReference type="AlphaFoldDB" id="A0A2I0QVC1"/>
<dbReference type="InterPro" id="IPR007210">
    <property type="entry name" value="ABC_Gly_betaine_transp_sub-bd"/>
</dbReference>
<evidence type="ECO:0000313" key="8">
    <source>
        <dbReference type="Proteomes" id="UP000243524"/>
    </source>
</evidence>
<dbReference type="PANTHER" id="PTHR47737:SF1">
    <property type="entry name" value="GLYCINE BETAINE_PROLINE BETAINE TRANSPORT SYSTEM PERMEASE PROTEIN PROW"/>
    <property type="match status" value="1"/>
</dbReference>
<accession>A0A2I0QVC1</accession>
<dbReference type="SUPFAM" id="SSF53850">
    <property type="entry name" value="Periplasmic binding protein-like II"/>
    <property type="match status" value="2"/>
</dbReference>
<name>A0A2I0QVC1_9BACI</name>
<evidence type="ECO:0000256" key="3">
    <source>
        <dbReference type="ARBA" id="ARBA00022475"/>
    </source>
</evidence>
<feature type="chain" id="PRO_5038967967" evidence="5">
    <location>
        <begin position="26"/>
        <end position="312"/>
    </location>
</feature>
<protein>
    <submittedName>
        <fullName evidence="7">Glycine/betaine ABC transporter</fullName>
    </submittedName>
</protein>
<dbReference type="PROSITE" id="PS51257">
    <property type="entry name" value="PROKAR_LIPOPROTEIN"/>
    <property type="match status" value="1"/>
</dbReference>
<dbReference type="GO" id="GO:0005275">
    <property type="term" value="F:amine transmembrane transporter activity"/>
    <property type="evidence" value="ECO:0007669"/>
    <property type="project" value="TreeGrafter"/>
</dbReference>
<feature type="domain" description="ABC-type glycine betaine transport system substrate-binding" evidence="6">
    <location>
        <begin position="209"/>
        <end position="310"/>
    </location>
</feature>
<dbReference type="GO" id="GO:0043190">
    <property type="term" value="C:ATP-binding cassette (ABC) transporter complex"/>
    <property type="evidence" value="ECO:0007669"/>
    <property type="project" value="InterPro"/>
</dbReference>
<keyword evidence="5" id="KW-0732">Signal</keyword>
<evidence type="ECO:0000256" key="5">
    <source>
        <dbReference type="SAM" id="SignalP"/>
    </source>
</evidence>
<dbReference type="PANTHER" id="PTHR47737">
    <property type="entry name" value="GLYCINE BETAINE/PROLINE BETAINE TRANSPORT SYSTEM PERMEASE PROTEIN PROW"/>
    <property type="match status" value="1"/>
</dbReference>
<keyword evidence="3" id="KW-1003">Cell membrane</keyword>
<evidence type="ECO:0000259" key="6">
    <source>
        <dbReference type="Pfam" id="PF04069"/>
    </source>
</evidence>
<sequence>MFHFGEKFGKAMLMLSLFLLLFVAACGNSDESDEEGNENEESSSNYGEELEHTITGIEPGAGITVTTEKAIEEYDSLNGWTLEQSSTAAMVKTLEEAINNEEPIIVTGWNPHWKFAKFDNLKYLDDPENVYGAEEDIRTLARTGLEDDKPNAFKLLDQFEWSVEDMESIMYESQDTGEDIDVIAKQWVEDNEDKVSDWTDGVEDVDGVEIELVSTPWDSERASSSVLAEVMTQKGFNVTVTPVDVAVVFESVSGGDADATAAAWLPLTHADFYEDVKDDVVDLGANLTGAKIGLVVPEYMDIDSIEDLKAAE</sequence>
<reference evidence="7 8" key="1">
    <citation type="submission" date="2017-06" db="EMBL/GenBank/DDBJ databases">
        <title>the draft geome sequence of Illustriluteabacillus marina B3227.</title>
        <authorList>
            <person name="He R.-H."/>
            <person name="Du Z.-J."/>
        </authorList>
    </citation>
    <scope>NUCLEOTIDE SEQUENCE [LARGE SCALE GENOMIC DNA]</scope>
    <source>
        <strain evidence="7 8">B3227</strain>
    </source>
</reference>
<organism evidence="7 8">
    <name type="scientific">Halalkalibacillus sediminis</name>
    <dbReference type="NCBI Taxonomy" id="2018042"/>
    <lineage>
        <taxon>Bacteria</taxon>
        <taxon>Bacillati</taxon>
        <taxon>Bacillota</taxon>
        <taxon>Bacilli</taxon>
        <taxon>Bacillales</taxon>
        <taxon>Bacillaceae</taxon>
        <taxon>Halalkalibacillus</taxon>
    </lineage>
</organism>
<evidence type="ECO:0000256" key="4">
    <source>
        <dbReference type="ARBA" id="ARBA00023136"/>
    </source>
</evidence>
<comment type="subcellular location">
    <subcellularLocation>
        <location evidence="1">Cell membrane</location>
    </subcellularLocation>
</comment>
<gene>
    <name evidence="7" type="ORF">CEY16_00520</name>
</gene>
<dbReference type="Gene3D" id="3.40.190.100">
    <property type="entry name" value="Glycine betaine-binding periplasmic protein, domain 2"/>
    <property type="match status" value="1"/>
</dbReference>
<proteinExistence type="predicted"/>
<keyword evidence="2" id="KW-0813">Transport</keyword>
<dbReference type="GO" id="GO:0031460">
    <property type="term" value="P:glycine betaine transport"/>
    <property type="evidence" value="ECO:0007669"/>
    <property type="project" value="TreeGrafter"/>
</dbReference>
<evidence type="ECO:0000256" key="2">
    <source>
        <dbReference type="ARBA" id="ARBA00022448"/>
    </source>
</evidence>
<dbReference type="Gene3D" id="3.10.105.10">
    <property type="entry name" value="Dipeptide-binding Protein, Domain 3"/>
    <property type="match status" value="1"/>
</dbReference>
<dbReference type="GO" id="GO:0015226">
    <property type="term" value="F:carnitine transmembrane transporter activity"/>
    <property type="evidence" value="ECO:0007669"/>
    <property type="project" value="TreeGrafter"/>
</dbReference>
<evidence type="ECO:0000313" key="7">
    <source>
        <dbReference type="EMBL" id="PKR78276.1"/>
    </source>
</evidence>
<dbReference type="Pfam" id="PF04069">
    <property type="entry name" value="OpuAC"/>
    <property type="match status" value="2"/>
</dbReference>
<keyword evidence="4" id="KW-0472">Membrane</keyword>